<feature type="transmembrane region" description="Helical" evidence="6">
    <location>
        <begin position="16"/>
        <end position="38"/>
    </location>
</feature>
<dbReference type="InterPro" id="IPR020846">
    <property type="entry name" value="MFS_dom"/>
</dbReference>
<dbReference type="PROSITE" id="PS50850">
    <property type="entry name" value="MFS"/>
    <property type="match status" value="1"/>
</dbReference>
<dbReference type="Gene3D" id="1.20.1250.20">
    <property type="entry name" value="MFS general substrate transporter like domains"/>
    <property type="match status" value="1"/>
</dbReference>
<organism evidence="8 9">
    <name type="scientific">Petropleomorpha daqingensis</name>
    <dbReference type="NCBI Taxonomy" id="2026353"/>
    <lineage>
        <taxon>Bacteria</taxon>
        <taxon>Bacillati</taxon>
        <taxon>Actinomycetota</taxon>
        <taxon>Actinomycetes</taxon>
        <taxon>Geodermatophilales</taxon>
        <taxon>Geodermatophilaceae</taxon>
        <taxon>Petropleomorpha</taxon>
    </lineage>
</organism>
<feature type="transmembrane region" description="Helical" evidence="6">
    <location>
        <begin position="58"/>
        <end position="78"/>
    </location>
</feature>
<evidence type="ECO:0000313" key="9">
    <source>
        <dbReference type="Proteomes" id="UP000541969"/>
    </source>
</evidence>
<evidence type="ECO:0000313" key="8">
    <source>
        <dbReference type="EMBL" id="NYJ05243.1"/>
    </source>
</evidence>
<dbReference type="SUPFAM" id="SSF103473">
    <property type="entry name" value="MFS general substrate transporter"/>
    <property type="match status" value="1"/>
</dbReference>
<feature type="transmembrane region" description="Helical" evidence="6">
    <location>
        <begin position="147"/>
        <end position="167"/>
    </location>
</feature>
<gene>
    <name evidence="8" type="ORF">GGQ55_001521</name>
</gene>
<protein>
    <submittedName>
        <fullName evidence="8">DHA1 family inner membrane transport protein</fullName>
    </submittedName>
</protein>
<evidence type="ECO:0000256" key="1">
    <source>
        <dbReference type="ARBA" id="ARBA00004651"/>
    </source>
</evidence>
<comment type="caution">
    <text evidence="8">The sequence shown here is derived from an EMBL/GenBank/DDBJ whole genome shotgun (WGS) entry which is preliminary data.</text>
</comment>
<feature type="transmembrane region" description="Helical" evidence="6">
    <location>
        <begin position="173"/>
        <end position="195"/>
    </location>
</feature>
<reference evidence="8 9" key="1">
    <citation type="submission" date="2020-07" db="EMBL/GenBank/DDBJ databases">
        <title>Sequencing the genomes of 1000 actinobacteria strains.</title>
        <authorList>
            <person name="Klenk H.-P."/>
        </authorList>
    </citation>
    <scope>NUCLEOTIDE SEQUENCE [LARGE SCALE GENOMIC DNA]</scope>
    <source>
        <strain evidence="8 9">DSM 104001</strain>
    </source>
</reference>
<evidence type="ECO:0000256" key="3">
    <source>
        <dbReference type="ARBA" id="ARBA00022692"/>
    </source>
</evidence>
<dbReference type="InterPro" id="IPR011701">
    <property type="entry name" value="MFS"/>
</dbReference>
<feature type="transmembrane region" description="Helical" evidence="6">
    <location>
        <begin position="373"/>
        <end position="392"/>
    </location>
</feature>
<proteinExistence type="predicted"/>
<dbReference type="CDD" id="cd17324">
    <property type="entry name" value="MFS_NepI_like"/>
    <property type="match status" value="1"/>
</dbReference>
<sequence>MSSEPTSAPSRVDPRAVVAIAALAVGGFAIGTTEFVTMGVLPDIADGVGVSIPEAGHIVSFYALGVVVGAPIIAALSARLPRRALLVALMAAFLVGNAASALAPGFATLSLARFVSGLPHGAFFGVASLVAASLVSPRLRGRAVSSVLLGLSVAMVAGVPLATWLGQQVGWRAAYWLVVVLAALTMAAVLAVVPHSPGNADATVRGELDALRRPQVLLTLLVGIVGFGGMFALYSYIAPVATDVAGFARGTVPWVLLAYGVGGLVGTALGGRLADLALFRSLVGSIVVLGVLLALVALTSPWKPALFVGVFLVSVAASCLAICLQLRLMETAGEAQMLGAALNHSALNLANALGAWLGGLVIAAGLGYRAPSVVGAGLAAAGLVPLAVSAVLRRRWHQEAAVRQREELVALR</sequence>
<feature type="transmembrane region" description="Helical" evidence="6">
    <location>
        <begin position="346"/>
        <end position="367"/>
    </location>
</feature>
<dbReference type="Proteomes" id="UP000541969">
    <property type="component" value="Unassembled WGS sequence"/>
</dbReference>
<evidence type="ECO:0000256" key="6">
    <source>
        <dbReference type="SAM" id="Phobius"/>
    </source>
</evidence>
<keyword evidence="2" id="KW-1003">Cell membrane</keyword>
<dbReference type="GO" id="GO:0005886">
    <property type="term" value="C:plasma membrane"/>
    <property type="evidence" value="ECO:0007669"/>
    <property type="project" value="UniProtKB-SubCell"/>
</dbReference>
<feature type="domain" description="Major facilitator superfamily (MFS) profile" evidence="7">
    <location>
        <begin position="19"/>
        <end position="397"/>
    </location>
</feature>
<dbReference type="RefSeq" id="WP_179715856.1">
    <property type="nucleotide sequence ID" value="NZ_JACBZT010000001.1"/>
</dbReference>
<dbReference type="PANTHER" id="PTHR43124:SF3">
    <property type="entry name" value="CHLORAMPHENICOL EFFLUX PUMP RV0191"/>
    <property type="match status" value="1"/>
</dbReference>
<dbReference type="AlphaFoldDB" id="A0A853CGQ5"/>
<feature type="transmembrane region" description="Helical" evidence="6">
    <location>
        <begin position="277"/>
        <end position="299"/>
    </location>
</feature>
<accession>A0A853CGQ5</accession>
<dbReference type="InterPro" id="IPR036259">
    <property type="entry name" value="MFS_trans_sf"/>
</dbReference>
<comment type="subcellular location">
    <subcellularLocation>
        <location evidence="1">Cell membrane</location>
        <topology evidence="1">Multi-pass membrane protein</topology>
    </subcellularLocation>
</comment>
<dbReference type="InterPro" id="IPR050189">
    <property type="entry name" value="MFS_Efflux_Transporters"/>
</dbReference>
<keyword evidence="5 6" id="KW-0472">Membrane</keyword>
<dbReference type="PANTHER" id="PTHR43124">
    <property type="entry name" value="PURINE EFFLUX PUMP PBUE"/>
    <property type="match status" value="1"/>
</dbReference>
<evidence type="ECO:0000259" key="7">
    <source>
        <dbReference type="PROSITE" id="PS50850"/>
    </source>
</evidence>
<evidence type="ECO:0000256" key="2">
    <source>
        <dbReference type="ARBA" id="ARBA00022475"/>
    </source>
</evidence>
<keyword evidence="4 6" id="KW-1133">Transmembrane helix</keyword>
<keyword evidence="3 6" id="KW-0812">Transmembrane</keyword>
<dbReference type="GO" id="GO:0022857">
    <property type="term" value="F:transmembrane transporter activity"/>
    <property type="evidence" value="ECO:0007669"/>
    <property type="project" value="InterPro"/>
</dbReference>
<keyword evidence="9" id="KW-1185">Reference proteome</keyword>
<evidence type="ECO:0000256" key="4">
    <source>
        <dbReference type="ARBA" id="ARBA00022989"/>
    </source>
</evidence>
<feature type="transmembrane region" description="Helical" evidence="6">
    <location>
        <begin position="85"/>
        <end position="106"/>
    </location>
</feature>
<dbReference type="EMBL" id="JACBZT010000001">
    <property type="protein sequence ID" value="NYJ05243.1"/>
    <property type="molecule type" value="Genomic_DNA"/>
</dbReference>
<feature type="transmembrane region" description="Helical" evidence="6">
    <location>
        <begin position="305"/>
        <end position="326"/>
    </location>
</feature>
<feature type="transmembrane region" description="Helical" evidence="6">
    <location>
        <begin position="118"/>
        <end position="135"/>
    </location>
</feature>
<feature type="transmembrane region" description="Helical" evidence="6">
    <location>
        <begin position="216"/>
        <end position="237"/>
    </location>
</feature>
<feature type="transmembrane region" description="Helical" evidence="6">
    <location>
        <begin position="252"/>
        <end position="270"/>
    </location>
</feature>
<dbReference type="Pfam" id="PF07690">
    <property type="entry name" value="MFS_1"/>
    <property type="match status" value="1"/>
</dbReference>
<name>A0A853CGQ5_9ACTN</name>
<evidence type="ECO:0000256" key="5">
    <source>
        <dbReference type="ARBA" id="ARBA00023136"/>
    </source>
</evidence>